<keyword evidence="5" id="KW-0106">Calcium</keyword>
<keyword evidence="3" id="KW-0865">Zymogen</keyword>
<dbReference type="STRING" id="662367.SAMN05216167_103250"/>
<keyword evidence="7" id="KW-1185">Reference proteome</keyword>
<evidence type="ECO:0000256" key="3">
    <source>
        <dbReference type="ARBA" id="ARBA00023145"/>
    </source>
</evidence>
<proteinExistence type="inferred from homology"/>
<dbReference type="AlphaFoldDB" id="A0A1I1PFI4"/>
<sequence>MHYTKAILVSVSTVALIWALNRPWGSIPAFGPLLSPFVGFWQNAETINTADEDVILKGTEAPVTVIFDDLAIPHVFAQNDHDAYFAQGYLTARDRLWQMEFQTHVAAGRLAELVGERALPLDKFNREIGMVYGAEQAEKAMLSDPNSKLIAEAYTAGVNAWISNLSPANYPIEYKLLGYTPEPWTTLKCALLLKAMTSTLASGADDLQMSNVRRVFGAAVTNDLFPDYPDHEDPIIPPGTKWEFKPLNIPDSADSLPINEPLALNWPARDPAIGSNNWAVGAQKSATGYPILANDPHLTLSLPSIWYQIQLVSPTMNACGTSLPGSPGVIIGFNKDIAWGVTNVGADVLDFYKIRFRDASKQEYLHGGKWKPVHRRLEVIKVKGKPDIIDTVYYTHHGPIVNQAGQRGFRANIPSGYAARWIAHEPTNELRAYYLLNRAKNYDDYVAALAYYGAPAQNFVFADVNKDIAISPNGKYPLKWREQGKYLLDGTNPAHDWQGWIPPAQNPRVKNPPRGFVSSANQFSTDPTYPYYINWQFAPAERGMRINQRLTAMPRVTVDSMRQLQNDLYNLRAATTLPALLPALKASELKGEYAKALNTLTIWTYQNDTSSIGATIFTEWNRQLMDAIWKDEFDRGDTLLTRLPSFDRTMQLIQRDSTSHWLDNVNTPAHESLSDVLIQSFRTSCDTLAKKHGPIGPAWAWGKHKATSIRHLVPGLDAFSALNVQMGGGAGIVNATTERTGPSWRMVVELGPQPKAYGVYPGGQSGNPGSPYYQDMIETWRMGKLNELLFLQSAQDKNPRIKRRMILK</sequence>
<comment type="similarity">
    <text evidence="1">Belongs to the peptidase S45 family.</text>
</comment>
<evidence type="ECO:0000313" key="6">
    <source>
        <dbReference type="EMBL" id="SFD08567.1"/>
    </source>
</evidence>
<dbReference type="GO" id="GO:0016811">
    <property type="term" value="F:hydrolase activity, acting on carbon-nitrogen (but not peptide) bonds, in linear amides"/>
    <property type="evidence" value="ECO:0007669"/>
    <property type="project" value="InterPro"/>
</dbReference>
<dbReference type="OrthoDB" id="9759796at2"/>
<evidence type="ECO:0000256" key="1">
    <source>
        <dbReference type="ARBA" id="ARBA00006586"/>
    </source>
</evidence>
<dbReference type="Proteomes" id="UP000198598">
    <property type="component" value="Unassembled WGS sequence"/>
</dbReference>
<dbReference type="EMBL" id="FOLQ01000003">
    <property type="protein sequence ID" value="SFD08567.1"/>
    <property type="molecule type" value="Genomic_DNA"/>
</dbReference>
<gene>
    <name evidence="6" type="ORF">SAMN05216167_103250</name>
</gene>
<feature type="binding site" evidence="5">
    <location>
        <position position="350"/>
    </location>
    <ligand>
        <name>Ca(2+)</name>
        <dbReference type="ChEBI" id="CHEBI:29108"/>
    </ligand>
</feature>
<dbReference type="InterPro" id="IPR043146">
    <property type="entry name" value="Penicillin_amidase_N_B-knob"/>
</dbReference>
<evidence type="ECO:0000256" key="4">
    <source>
        <dbReference type="PIRSR" id="PIRSR001227-1"/>
    </source>
</evidence>
<evidence type="ECO:0000313" key="7">
    <source>
        <dbReference type="Proteomes" id="UP000198598"/>
    </source>
</evidence>
<dbReference type="GO" id="GO:0017000">
    <property type="term" value="P:antibiotic biosynthetic process"/>
    <property type="evidence" value="ECO:0007669"/>
    <property type="project" value="InterPro"/>
</dbReference>
<feature type="binding site" evidence="5">
    <location>
        <position position="347"/>
    </location>
    <ligand>
        <name>Ca(2+)</name>
        <dbReference type="ChEBI" id="CHEBI:29108"/>
    </ligand>
</feature>
<dbReference type="Gene3D" id="1.10.1400.10">
    <property type="match status" value="1"/>
</dbReference>
<dbReference type="InterPro" id="IPR043147">
    <property type="entry name" value="Penicillin_amidase_A-knob"/>
</dbReference>
<dbReference type="CDD" id="cd03747">
    <property type="entry name" value="Ntn_PGA_like"/>
    <property type="match status" value="1"/>
</dbReference>
<reference evidence="6 7" key="1">
    <citation type="submission" date="2016-10" db="EMBL/GenBank/DDBJ databases">
        <authorList>
            <person name="de Groot N.N."/>
        </authorList>
    </citation>
    <scope>NUCLEOTIDE SEQUENCE [LARGE SCALE GENOMIC DNA]</scope>
    <source>
        <strain evidence="6 7">DSM 26130</strain>
    </source>
</reference>
<dbReference type="Gene3D" id="1.10.439.10">
    <property type="entry name" value="Penicillin Amidohydrolase, domain 1"/>
    <property type="match status" value="1"/>
</dbReference>
<dbReference type="InterPro" id="IPR023343">
    <property type="entry name" value="Penicillin_amidase_dom1"/>
</dbReference>
<dbReference type="Gene3D" id="3.60.20.10">
    <property type="entry name" value="Glutamine Phosphoribosylpyrophosphate, subunit 1, domain 1"/>
    <property type="match status" value="1"/>
</dbReference>
<evidence type="ECO:0000256" key="5">
    <source>
        <dbReference type="PIRSR" id="PIRSR001227-2"/>
    </source>
</evidence>
<dbReference type="GO" id="GO:0046872">
    <property type="term" value="F:metal ion binding"/>
    <property type="evidence" value="ECO:0007669"/>
    <property type="project" value="UniProtKB-KW"/>
</dbReference>
<dbReference type="InterPro" id="IPR002692">
    <property type="entry name" value="S45"/>
</dbReference>
<keyword evidence="2" id="KW-0378">Hydrolase</keyword>
<evidence type="ECO:0000256" key="2">
    <source>
        <dbReference type="ARBA" id="ARBA00022801"/>
    </source>
</evidence>
<accession>A0A1I1PFI4</accession>
<keyword evidence="5" id="KW-0479">Metal-binding</keyword>
<dbReference type="Gene3D" id="2.30.120.10">
    <property type="match status" value="1"/>
</dbReference>
<organism evidence="6 7">
    <name type="scientific">Spirosoma endophyticum</name>
    <dbReference type="NCBI Taxonomy" id="662367"/>
    <lineage>
        <taxon>Bacteria</taxon>
        <taxon>Pseudomonadati</taxon>
        <taxon>Bacteroidota</taxon>
        <taxon>Cytophagia</taxon>
        <taxon>Cytophagales</taxon>
        <taxon>Cytophagaceae</taxon>
        <taxon>Spirosoma</taxon>
    </lineage>
</organism>
<dbReference type="PANTHER" id="PTHR34218">
    <property type="entry name" value="PEPTIDASE S45 PENICILLIN AMIDASE"/>
    <property type="match status" value="1"/>
</dbReference>
<feature type="active site" description="Nucleophile" evidence="4">
    <location>
        <position position="275"/>
    </location>
</feature>
<dbReference type="Pfam" id="PF01804">
    <property type="entry name" value="Penicil_amidase"/>
    <property type="match status" value="1"/>
</dbReference>
<dbReference type="InterPro" id="IPR029055">
    <property type="entry name" value="Ntn_hydrolases_N"/>
</dbReference>
<dbReference type="InterPro" id="IPR014395">
    <property type="entry name" value="Pen/GL7ACA/AHL_acylase"/>
</dbReference>
<dbReference type="PIRSF" id="PIRSF001227">
    <property type="entry name" value="Pen_acylase"/>
    <property type="match status" value="1"/>
</dbReference>
<protein>
    <submittedName>
        <fullName evidence="6">Penicillin amidase</fullName>
    </submittedName>
</protein>
<comment type="cofactor">
    <cofactor evidence="5">
        <name>Ca(2+)</name>
        <dbReference type="ChEBI" id="CHEBI:29108"/>
    </cofactor>
    <text evidence="5">Binds 1 Ca(2+) ion per dimer.</text>
</comment>
<name>A0A1I1PFI4_9BACT</name>
<dbReference type="RefSeq" id="WP_093825654.1">
    <property type="nucleotide sequence ID" value="NZ_FOLQ01000003.1"/>
</dbReference>
<dbReference type="SUPFAM" id="SSF56235">
    <property type="entry name" value="N-terminal nucleophile aminohydrolases (Ntn hydrolases)"/>
    <property type="match status" value="1"/>
</dbReference>
<dbReference type="PANTHER" id="PTHR34218:SF4">
    <property type="entry name" value="ACYL-HOMOSERINE LACTONE ACYLASE QUIP"/>
    <property type="match status" value="1"/>
</dbReference>